<dbReference type="InterPro" id="IPR045851">
    <property type="entry name" value="AMP-bd_C_sf"/>
</dbReference>
<dbReference type="InterPro" id="IPR000873">
    <property type="entry name" value="AMP-dep_synth/lig_dom"/>
</dbReference>
<dbReference type="InterPro" id="IPR025110">
    <property type="entry name" value="AMP-bd_C"/>
</dbReference>
<protein>
    <submittedName>
        <fullName evidence="3">AMP-dependent synthetase and ligase</fullName>
    </submittedName>
</protein>
<feature type="domain" description="AMP-dependent synthetase/ligase" evidence="1">
    <location>
        <begin position="20"/>
        <end position="369"/>
    </location>
</feature>
<evidence type="ECO:0000259" key="2">
    <source>
        <dbReference type="Pfam" id="PF13193"/>
    </source>
</evidence>
<dbReference type="STRING" id="1280953.HOC_13903"/>
<dbReference type="CDD" id="cd04433">
    <property type="entry name" value="AFD_class_I"/>
    <property type="match status" value="1"/>
</dbReference>
<dbReference type="eggNOG" id="COG0318">
    <property type="taxonomic scope" value="Bacteria"/>
</dbReference>
<dbReference type="PANTHER" id="PTHR43201:SF32">
    <property type="entry name" value="2-SUCCINYLBENZOATE--COA LIGASE, CHLOROPLASTIC_PEROXISOMAL"/>
    <property type="match status" value="1"/>
</dbReference>
<evidence type="ECO:0000313" key="3">
    <source>
        <dbReference type="EMBL" id="KDA01737.1"/>
    </source>
</evidence>
<dbReference type="EMBL" id="ARYL01000022">
    <property type="protein sequence ID" value="KDA01737.1"/>
    <property type="molecule type" value="Genomic_DNA"/>
</dbReference>
<name>A0A059G4F7_9PROT</name>
<dbReference type="PATRIC" id="fig|1280953.3.peg.2794"/>
<reference evidence="3 4" key="1">
    <citation type="journal article" date="2014" name="Antonie Van Leeuwenhoek">
        <title>Hyphomonas beringensis sp. nov. and Hyphomonas chukchiensis sp. nov., isolated from surface seawater of the Bering Sea and Chukchi Sea.</title>
        <authorList>
            <person name="Li C."/>
            <person name="Lai Q."/>
            <person name="Li G."/>
            <person name="Dong C."/>
            <person name="Wang J."/>
            <person name="Liao Y."/>
            <person name="Shao Z."/>
        </authorList>
    </citation>
    <scope>NUCLEOTIDE SEQUENCE [LARGE SCALE GENOMIC DNA]</scope>
    <source>
        <strain evidence="3 4">SCH89</strain>
    </source>
</reference>
<sequence length="501" mass="53492">MAIITDTLRAVMALDEAAPVIDHKDVWYTWGELNAQVDAISDLLTALDIPAGGRVGVLLHNRPGHVAAILSVLASDRCLVTLNPLYPDETLAGDIASLAVPVVVGEASDLARPGIRTALEASGAAIIEIDPLLGATVLKTKGRGELPNEAGSQAIAIEMLTSGTTGKPKRVPLTRAAFDASFAAVAKYEKSRELTPQVKLRDNTTLIINPVTHIGGIYGVIGALMAGRRICLVERFSVENWAHAVVRHRPKVAPGVPAALRMILEANLPADTFSSLSAIISGTAPLDPAIVDEFLTRYDLPILGNYGATEFAGAIAGWSLKDFRLHWSDKRGAAGRLHHDVTARIVDAESGEPVAAGVEGLLELKAPQLGDADSWRRTTDRAVLDADRFLFIKGRADNAIVRGGFKIHPDDVVRVMEQHPAIREAAVVGVPDSRLGEVPVAAIILADGATLPPVADLKAYLKDKLLPYQTPVRFLAVRDLPRTASMKPAVVQIRKLFETSP</sequence>
<comment type="caution">
    <text evidence="3">The sequence shown here is derived from an EMBL/GenBank/DDBJ whole genome shotgun (WGS) entry which is preliminary data.</text>
</comment>
<dbReference type="AlphaFoldDB" id="A0A059G4F7"/>
<evidence type="ECO:0000259" key="1">
    <source>
        <dbReference type="Pfam" id="PF00501"/>
    </source>
</evidence>
<gene>
    <name evidence="3" type="ORF">HOC_13903</name>
</gene>
<organism evidence="3 4">
    <name type="scientific">Hyphomonas oceanitis SCH89</name>
    <dbReference type="NCBI Taxonomy" id="1280953"/>
    <lineage>
        <taxon>Bacteria</taxon>
        <taxon>Pseudomonadati</taxon>
        <taxon>Pseudomonadota</taxon>
        <taxon>Alphaproteobacteria</taxon>
        <taxon>Hyphomonadales</taxon>
        <taxon>Hyphomonadaceae</taxon>
        <taxon>Hyphomonas</taxon>
    </lineage>
</organism>
<dbReference type="GO" id="GO:0006631">
    <property type="term" value="P:fatty acid metabolic process"/>
    <property type="evidence" value="ECO:0007669"/>
    <property type="project" value="TreeGrafter"/>
</dbReference>
<keyword evidence="4" id="KW-1185">Reference proteome</keyword>
<dbReference type="Gene3D" id="3.30.300.30">
    <property type="match status" value="1"/>
</dbReference>
<dbReference type="Gene3D" id="3.40.50.12780">
    <property type="entry name" value="N-terminal domain of ligase-like"/>
    <property type="match status" value="1"/>
</dbReference>
<dbReference type="GO" id="GO:0031956">
    <property type="term" value="F:medium-chain fatty acid-CoA ligase activity"/>
    <property type="evidence" value="ECO:0007669"/>
    <property type="project" value="TreeGrafter"/>
</dbReference>
<keyword evidence="3" id="KW-0436">Ligase</keyword>
<dbReference type="SUPFAM" id="SSF56801">
    <property type="entry name" value="Acetyl-CoA synthetase-like"/>
    <property type="match status" value="1"/>
</dbReference>
<dbReference type="InterPro" id="IPR042099">
    <property type="entry name" value="ANL_N_sf"/>
</dbReference>
<dbReference type="RefSeq" id="WP_035539569.1">
    <property type="nucleotide sequence ID" value="NZ_ARYL01000022.1"/>
</dbReference>
<dbReference type="Pfam" id="PF13193">
    <property type="entry name" value="AMP-binding_C"/>
    <property type="match status" value="1"/>
</dbReference>
<dbReference type="Pfam" id="PF00501">
    <property type="entry name" value="AMP-binding"/>
    <property type="match status" value="1"/>
</dbReference>
<proteinExistence type="predicted"/>
<accession>A0A059G4F7</accession>
<dbReference type="Proteomes" id="UP000024942">
    <property type="component" value="Unassembled WGS sequence"/>
</dbReference>
<dbReference type="PANTHER" id="PTHR43201">
    <property type="entry name" value="ACYL-COA SYNTHETASE"/>
    <property type="match status" value="1"/>
</dbReference>
<evidence type="ECO:0000313" key="4">
    <source>
        <dbReference type="Proteomes" id="UP000024942"/>
    </source>
</evidence>
<feature type="domain" description="AMP-binding enzyme C-terminal" evidence="2">
    <location>
        <begin position="416"/>
        <end position="487"/>
    </location>
</feature>